<feature type="region of interest" description="Disordered" evidence="1">
    <location>
        <begin position="405"/>
        <end position="448"/>
    </location>
</feature>
<dbReference type="OrthoDB" id="7761998at2759"/>
<dbReference type="PANTHER" id="PTHR33198">
    <property type="entry name" value="ANK_REP_REGION DOMAIN-CONTAINING PROTEIN-RELATED"/>
    <property type="match status" value="1"/>
</dbReference>
<dbReference type="InterPro" id="IPR001878">
    <property type="entry name" value="Znf_CCHC"/>
</dbReference>
<comment type="caution">
    <text evidence="3">The sequence shown here is derived from an EMBL/GenBank/DDBJ whole genome shotgun (WGS) entry which is preliminary data.</text>
</comment>
<feature type="compositionally biased region" description="Basic and acidic residues" evidence="1">
    <location>
        <begin position="257"/>
        <end position="268"/>
    </location>
</feature>
<dbReference type="SMART" id="SM00343">
    <property type="entry name" value="ZnF_C2HC"/>
    <property type="match status" value="2"/>
</dbReference>
<dbReference type="AlphaFoldDB" id="A0A9Q0MY89"/>
<evidence type="ECO:0000313" key="3">
    <source>
        <dbReference type="EMBL" id="KAJ6640120.1"/>
    </source>
</evidence>
<evidence type="ECO:0000256" key="1">
    <source>
        <dbReference type="SAM" id="MobiDB-lite"/>
    </source>
</evidence>
<evidence type="ECO:0000313" key="4">
    <source>
        <dbReference type="Proteomes" id="UP001151699"/>
    </source>
</evidence>
<reference evidence="3" key="1">
    <citation type="submission" date="2022-07" db="EMBL/GenBank/DDBJ databases">
        <authorList>
            <person name="Trinca V."/>
            <person name="Uliana J.V.C."/>
            <person name="Torres T.T."/>
            <person name="Ward R.J."/>
            <person name="Monesi N."/>
        </authorList>
    </citation>
    <scope>NUCLEOTIDE SEQUENCE</scope>
    <source>
        <strain evidence="3">HSMRA1968</strain>
        <tissue evidence="3">Whole embryos</tissue>
    </source>
</reference>
<evidence type="ECO:0000259" key="2">
    <source>
        <dbReference type="SMART" id="SM00343"/>
    </source>
</evidence>
<dbReference type="Proteomes" id="UP001151699">
    <property type="component" value="Chromosome X"/>
</dbReference>
<gene>
    <name evidence="3" type="primary">gag_0</name>
    <name evidence="3" type="ORF">Bhyg_12869</name>
</gene>
<feature type="region of interest" description="Disordered" evidence="1">
    <location>
        <begin position="257"/>
        <end position="281"/>
    </location>
</feature>
<proteinExistence type="predicted"/>
<sequence>MATYDRLPSELDCSNLSRDWPNWKRTFQMYMMATGKDGEKEPKKIASFLWLIGKRGMEIYDTLFPNDGTAEGLVGNLLNPATVTSNSVYCIPRRNITMESFKFNNIVQKEKQSFADFETELRTQVQYCTFKCTCGLSYEDRMLIDRIIIGVNDKKLQLKLLDTKDEKLFDVINKCKAFEAASQNKLLLDKNIQPTINSVENQRELHLLETKARRCYNCGSSFQPGHVKECRARNVQCRSCLRVGHFAKWCKQSKQENKSNKNVDDKPRKAGNNFENKTEGVDNTTKAIGSIDWNVTGNSSNLNVGSVSTISHKLIYRVSSNNRGSNSKWIKTYLVDVVDDNREPILGLDTCVAFGLIKRLDVSSIERLPKGKDEFIKKFSDIFDGIDCETNESMLPVVIDDESSEEYHTAGSSDSEVKSSLGHNGSQTPVVRTQYGRIVKPPQRYGWD</sequence>
<keyword evidence="4" id="KW-1185">Reference proteome</keyword>
<dbReference type="PANTHER" id="PTHR33198:SF20">
    <property type="entry name" value="RETROTRANSPOSON GAG DOMAIN-CONTAINING PROTEIN"/>
    <property type="match status" value="1"/>
</dbReference>
<dbReference type="EMBL" id="WJQU01000003">
    <property type="protein sequence ID" value="KAJ6640120.1"/>
    <property type="molecule type" value="Genomic_DNA"/>
</dbReference>
<accession>A0A9Q0MY89</accession>
<name>A0A9Q0MY89_9DIPT</name>
<feature type="domain" description="CCHC-type" evidence="2">
    <location>
        <begin position="214"/>
        <end position="232"/>
    </location>
</feature>
<dbReference type="GO" id="GO:0003676">
    <property type="term" value="F:nucleic acid binding"/>
    <property type="evidence" value="ECO:0007669"/>
    <property type="project" value="InterPro"/>
</dbReference>
<protein>
    <submittedName>
        <fullName evidence="3">Gag polyprotein</fullName>
    </submittedName>
</protein>
<feature type="domain" description="CCHC-type" evidence="2">
    <location>
        <begin position="236"/>
        <end position="252"/>
    </location>
</feature>
<dbReference type="Gene3D" id="4.10.60.10">
    <property type="entry name" value="Zinc finger, CCHC-type"/>
    <property type="match status" value="1"/>
</dbReference>
<feature type="non-terminal residue" evidence="3">
    <location>
        <position position="1"/>
    </location>
</feature>
<feature type="compositionally biased region" description="Polar residues" evidence="1">
    <location>
        <begin position="421"/>
        <end position="431"/>
    </location>
</feature>
<dbReference type="GO" id="GO:0008270">
    <property type="term" value="F:zinc ion binding"/>
    <property type="evidence" value="ECO:0007669"/>
    <property type="project" value="InterPro"/>
</dbReference>
<organism evidence="3 4">
    <name type="scientific">Pseudolycoriella hygida</name>
    <dbReference type="NCBI Taxonomy" id="35572"/>
    <lineage>
        <taxon>Eukaryota</taxon>
        <taxon>Metazoa</taxon>
        <taxon>Ecdysozoa</taxon>
        <taxon>Arthropoda</taxon>
        <taxon>Hexapoda</taxon>
        <taxon>Insecta</taxon>
        <taxon>Pterygota</taxon>
        <taxon>Neoptera</taxon>
        <taxon>Endopterygota</taxon>
        <taxon>Diptera</taxon>
        <taxon>Nematocera</taxon>
        <taxon>Sciaroidea</taxon>
        <taxon>Sciaridae</taxon>
        <taxon>Pseudolycoriella</taxon>
    </lineage>
</organism>